<dbReference type="InterPro" id="IPR008991">
    <property type="entry name" value="Translation_prot_SH3-like_sf"/>
</dbReference>
<dbReference type="SUPFAM" id="SSF82679">
    <property type="entry name" value="N-utilization substance G protein NusG, N-terminal domain"/>
    <property type="match status" value="1"/>
</dbReference>
<reference evidence="7" key="1">
    <citation type="journal article" date="2013" name="Nature">
        <title>Pan genome of the phytoplankton Emiliania underpins its global distribution.</title>
        <authorList>
            <person name="Read B.A."/>
            <person name="Kegel J."/>
            <person name="Klute M.J."/>
            <person name="Kuo A."/>
            <person name="Lefebvre S.C."/>
            <person name="Maumus F."/>
            <person name="Mayer C."/>
            <person name="Miller J."/>
            <person name="Monier A."/>
            <person name="Salamov A."/>
            <person name="Young J."/>
            <person name="Aguilar M."/>
            <person name="Claverie J.M."/>
            <person name="Frickenhaus S."/>
            <person name="Gonzalez K."/>
            <person name="Herman E.K."/>
            <person name="Lin Y.C."/>
            <person name="Napier J."/>
            <person name="Ogata H."/>
            <person name="Sarno A.F."/>
            <person name="Shmutz J."/>
            <person name="Schroeder D."/>
            <person name="de Vargas C."/>
            <person name="Verret F."/>
            <person name="von Dassow P."/>
            <person name="Valentin K."/>
            <person name="Van de Peer Y."/>
            <person name="Wheeler G."/>
            <person name="Dacks J.B."/>
            <person name="Delwiche C.F."/>
            <person name="Dyhrman S.T."/>
            <person name="Glockner G."/>
            <person name="John U."/>
            <person name="Richards T."/>
            <person name="Worden A.Z."/>
            <person name="Zhang X."/>
            <person name="Grigoriev I.V."/>
            <person name="Allen A.E."/>
            <person name="Bidle K."/>
            <person name="Borodovsky M."/>
            <person name="Bowler C."/>
            <person name="Brownlee C."/>
            <person name="Cock J.M."/>
            <person name="Elias M."/>
            <person name="Gladyshev V.N."/>
            <person name="Groth M."/>
            <person name="Guda C."/>
            <person name="Hadaegh A."/>
            <person name="Iglesias-Rodriguez M.D."/>
            <person name="Jenkins J."/>
            <person name="Jones B.M."/>
            <person name="Lawson T."/>
            <person name="Leese F."/>
            <person name="Lindquist E."/>
            <person name="Lobanov A."/>
            <person name="Lomsadze A."/>
            <person name="Malik S.B."/>
            <person name="Marsh M.E."/>
            <person name="Mackinder L."/>
            <person name="Mock T."/>
            <person name="Mueller-Roeber B."/>
            <person name="Pagarete A."/>
            <person name="Parker M."/>
            <person name="Probert I."/>
            <person name="Quesneville H."/>
            <person name="Raines C."/>
            <person name="Rensing S.A."/>
            <person name="Riano-Pachon D.M."/>
            <person name="Richier S."/>
            <person name="Rokitta S."/>
            <person name="Shiraiwa Y."/>
            <person name="Soanes D.M."/>
            <person name="van der Giezen M."/>
            <person name="Wahlund T.M."/>
            <person name="Williams B."/>
            <person name="Wilson W."/>
            <person name="Wolfe G."/>
            <person name="Wurch L.L."/>
        </authorList>
    </citation>
    <scope>NUCLEOTIDE SEQUENCE</scope>
</reference>
<evidence type="ECO:0000259" key="5">
    <source>
        <dbReference type="SMART" id="SM00738"/>
    </source>
</evidence>
<dbReference type="Gene3D" id="3.30.70.940">
    <property type="entry name" value="NusG, N-terminal domain"/>
    <property type="match status" value="1"/>
</dbReference>
<evidence type="ECO:0000256" key="1">
    <source>
        <dbReference type="ARBA" id="ARBA00022814"/>
    </source>
</evidence>
<dbReference type="Pfam" id="PF00467">
    <property type="entry name" value="KOW"/>
    <property type="match status" value="1"/>
</dbReference>
<keyword evidence="1" id="KW-0889">Transcription antitermination</keyword>
<dbReference type="InterPro" id="IPR036735">
    <property type="entry name" value="NGN_dom_sf"/>
</dbReference>
<evidence type="ECO:0000256" key="2">
    <source>
        <dbReference type="ARBA" id="ARBA00023015"/>
    </source>
</evidence>
<dbReference type="InterPro" id="IPR043425">
    <property type="entry name" value="NusG-like"/>
</dbReference>
<dbReference type="SUPFAM" id="SSF50104">
    <property type="entry name" value="Translation proteins SH3-like domain"/>
    <property type="match status" value="1"/>
</dbReference>
<name>A0A0D3JAX8_EMIH1</name>
<keyword evidence="3" id="KW-0804">Transcription</keyword>
<dbReference type="HOGENOM" id="CLU_1334957_0_0_1"/>
<dbReference type="Pfam" id="PF02357">
    <property type="entry name" value="NusG"/>
    <property type="match status" value="1"/>
</dbReference>
<dbReference type="CDD" id="cd06091">
    <property type="entry name" value="KOW_NusG"/>
    <property type="match status" value="1"/>
</dbReference>
<keyword evidence="7" id="KW-1185">Reference proteome</keyword>
<dbReference type="InterPro" id="IPR006645">
    <property type="entry name" value="NGN-like_dom"/>
</dbReference>
<dbReference type="GO" id="GO:0005829">
    <property type="term" value="C:cytosol"/>
    <property type="evidence" value="ECO:0007669"/>
    <property type="project" value="TreeGrafter"/>
</dbReference>
<keyword evidence="2" id="KW-0805">Transcription regulation</keyword>
<dbReference type="Gene3D" id="2.30.30.30">
    <property type="match status" value="1"/>
</dbReference>
<dbReference type="InterPro" id="IPR005824">
    <property type="entry name" value="KOW"/>
</dbReference>
<dbReference type="EnsemblProtists" id="EOD20663">
    <property type="protein sequence ID" value="EOD20663"/>
    <property type="gene ID" value="EMIHUDRAFT_369062"/>
</dbReference>
<accession>A0A0D3JAX8</accession>
<dbReference type="AlphaFoldDB" id="A0A0D3JAX8"/>
<evidence type="ECO:0000313" key="7">
    <source>
        <dbReference type="Proteomes" id="UP000013827"/>
    </source>
</evidence>
<dbReference type="SMART" id="SM00738">
    <property type="entry name" value="NGN"/>
    <property type="match status" value="1"/>
</dbReference>
<protein>
    <recommendedName>
        <fullName evidence="5">NusG-like N-terminal domain-containing protein</fullName>
    </recommendedName>
</protein>
<dbReference type="Proteomes" id="UP000013827">
    <property type="component" value="Unassembled WGS sequence"/>
</dbReference>
<evidence type="ECO:0000256" key="3">
    <source>
        <dbReference type="ARBA" id="ARBA00023163"/>
    </source>
</evidence>
<feature type="domain" description="NusG-like N-terminal" evidence="5">
    <location>
        <begin position="1"/>
        <end position="114"/>
    </location>
</feature>
<dbReference type="PANTHER" id="PTHR30265:SF2">
    <property type="entry name" value="TRANSCRIPTION TERMINATION_ANTITERMINATION PROTEIN NUSG"/>
    <property type="match status" value="1"/>
</dbReference>
<sequence>MLQTANGFERTVERSLSQAIEVQRLQEDIDRIFVPIADGETSVRDASVMPSYILVHMRMTRALHTFITGMQYVVNFVGADHGGRSRSGQLDGSRGFVWPRPLTDDQFQSIVTLTKEAARASGAGGEGEEAPPSLAVGARVLVSSGPFKGLEGTVTEVGTEGLATVLLTVMGRQTAVSLPERSCQPAGEAAAAAGQEEAAVSAPVEAWDP</sequence>
<dbReference type="GeneID" id="17266213"/>
<dbReference type="InterPro" id="IPR014722">
    <property type="entry name" value="Rib_uL2_dom2"/>
</dbReference>
<dbReference type="GO" id="GO:0006354">
    <property type="term" value="P:DNA-templated transcription elongation"/>
    <property type="evidence" value="ECO:0007669"/>
    <property type="project" value="InterPro"/>
</dbReference>
<dbReference type="RefSeq" id="XP_005773092.1">
    <property type="nucleotide sequence ID" value="XM_005773035.1"/>
</dbReference>
<reference evidence="6" key="2">
    <citation type="submission" date="2024-10" db="UniProtKB">
        <authorList>
            <consortium name="EnsemblProtists"/>
        </authorList>
    </citation>
    <scope>IDENTIFICATION</scope>
</reference>
<dbReference type="PANTHER" id="PTHR30265">
    <property type="entry name" value="RHO-INTERACTING TRANSCRIPTION TERMINATION FACTOR NUSG"/>
    <property type="match status" value="1"/>
</dbReference>
<feature type="compositionally biased region" description="Low complexity" evidence="4">
    <location>
        <begin position="187"/>
        <end position="199"/>
    </location>
</feature>
<proteinExistence type="predicted"/>
<organism evidence="6 7">
    <name type="scientific">Emiliania huxleyi (strain CCMP1516)</name>
    <dbReference type="NCBI Taxonomy" id="280463"/>
    <lineage>
        <taxon>Eukaryota</taxon>
        <taxon>Haptista</taxon>
        <taxon>Haptophyta</taxon>
        <taxon>Prymnesiophyceae</taxon>
        <taxon>Isochrysidales</taxon>
        <taxon>Noelaerhabdaceae</taxon>
        <taxon>Emiliania</taxon>
    </lineage>
</organism>
<dbReference type="GO" id="GO:0031564">
    <property type="term" value="P:transcription antitermination"/>
    <property type="evidence" value="ECO:0007669"/>
    <property type="project" value="UniProtKB-KW"/>
</dbReference>
<dbReference type="KEGG" id="ehx:EMIHUDRAFT_369062"/>
<dbReference type="PaxDb" id="2903-EOD20663"/>
<evidence type="ECO:0000313" key="6">
    <source>
        <dbReference type="EnsemblProtists" id="EOD20663"/>
    </source>
</evidence>
<evidence type="ECO:0000256" key="4">
    <source>
        <dbReference type="SAM" id="MobiDB-lite"/>
    </source>
</evidence>
<feature type="region of interest" description="Disordered" evidence="4">
    <location>
        <begin position="187"/>
        <end position="209"/>
    </location>
</feature>